<dbReference type="EMBL" id="HACG01025269">
    <property type="protein sequence ID" value="CEK72134.1"/>
    <property type="molecule type" value="Transcribed_RNA"/>
</dbReference>
<accession>A0A0B6ZU37</accession>
<feature type="compositionally biased region" description="Basic and acidic residues" evidence="1">
    <location>
        <begin position="71"/>
        <end position="83"/>
    </location>
</feature>
<feature type="region of interest" description="Disordered" evidence="1">
    <location>
        <begin position="1"/>
        <end position="126"/>
    </location>
</feature>
<feature type="compositionally biased region" description="Basic and acidic residues" evidence="1">
    <location>
        <begin position="116"/>
        <end position="126"/>
    </location>
</feature>
<sequence>YPVKAEQERGLSDTDDETSVIDNRSLTRGGSIRSSRSAAESAVQISKGTKRSYPVKRIESSMPHADISYDDTSRSDKSSRTRTSEMLPESAIKVRNEAKRLYPVRRSEGNVPESYHSNEDRKIPEREIKTRTSKMVSEVPVKRTWRSESDADILQDRRIDD</sequence>
<evidence type="ECO:0000256" key="1">
    <source>
        <dbReference type="SAM" id="MobiDB-lite"/>
    </source>
</evidence>
<name>A0A0B6ZU37_9EUPU</name>
<feature type="compositionally biased region" description="Basic and acidic residues" evidence="1">
    <location>
        <begin position="1"/>
        <end position="12"/>
    </location>
</feature>
<reference evidence="2" key="1">
    <citation type="submission" date="2014-12" db="EMBL/GenBank/DDBJ databases">
        <title>Insight into the proteome of Arion vulgaris.</title>
        <authorList>
            <person name="Aradska J."/>
            <person name="Bulat T."/>
            <person name="Smidak R."/>
            <person name="Sarate P."/>
            <person name="Gangsoo J."/>
            <person name="Sialana F."/>
            <person name="Bilban M."/>
            <person name="Lubec G."/>
        </authorList>
    </citation>
    <scope>NUCLEOTIDE SEQUENCE</scope>
    <source>
        <tissue evidence="2">Skin</tissue>
    </source>
</reference>
<evidence type="ECO:0000313" key="2">
    <source>
        <dbReference type="EMBL" id="CEK72134.1"/>
    </source>
</evidence>
<feature type="non-terminal residue" evidence="2">
    <location>
        <position position="1"/>
    </location>
</feature>
<feature type="compositionally biased region" description="Basic and acidic residues" evidence="1">
    <location>
        <begin position="92"/>
        <end position="108"/>
    </location>
</feature>
<protein>
    <submittedName>
        <fullName evidence="2">Uncharacterized protein</fullName>
    </submittedName>
</protein>
<organism evidence="2">
    <name type="scientific">Arion vulgaris</name>
    <dbReference type="NCBI Taxonomy" id="1028688"/>
    <lineage>
        <taxon>Eukaryota</taxon>
        <taxon>Metazoa</taxon>
        <taxon>Spiralia</taxon>
        <taxon>Lophotrochozoa</taxon>
        <taxon>Mollusca</taxon>
        <taxon>Gastropoda</taxon>
        <taxon>Heterobranchia</taxon>
        <taxon>Euthyneura</taxon>
        <taxon>Panpulmonata</taxon>
        <taxon>Eupulmonata</taxon>
        <taxon>Stylommatophora</taxon>
        <taxon>Helicina</taxon>
        <taxon>Arionoidea</taxon>
        <taxon>Arionidae</taxon>
        <taxon>Arion</taxon>
    </lineage>
</organism>
<feature type="non-terminal residue" evidence="2">
    <location>
        <position position="161"/>
    </location>
</feature>
<gene>
    <name evidence="2" type="primary">ORF81231</name>
</gene>
<proteinExistence type="predicted"/>
<dbReference type="AlphaFoldDB" id="A0A0B6ZU37"/>
<feature type="compositionally biased region" description="Low complexity" evidence="1">
    <location>
        <begin position="24"/>
        <end position="42"/>
    </location>
</feature>